<dbReference type="SUPFAM" id="SSF52047">
    <property type="entry name" value="RNI-like"/>
    <property type="match status" value="1"/>
</dbReference>
<proteinExistence type="predicted"/>
<accession>A0A2G8RND1</accession>
<gene>
    <name evidence="1" type="ORF">GSI_14331</name>
</gene>
<keyword evidence="2" id="KW-1185">Reference proteome</keyword>
<dbReference type="EMBL" id="AYKW01000068">
    <property type="protein sequence ID" value="PIL23024.1"/>
    <property type="molecule type" value="Genomic_DNA"/>
</dbReference>
<organism evidence="1 2">
    <name type="scientific">Ganoderma sinense ZZ0214-1</name>
    <dbReference type="NCBI Taxonomy" id="1077348"/>
    <lineage>
        <taxon>Eukaryota</taxon>
        <taxon>Fungi</taxon>
        <taxon>Dikarya</taxon>
        <taxon>Basidiomycota</taxon>
        <taxon>Agaricomycotina</taxon>
        <taxon>Agaricomycetes</taxon>
        <taxon>Polyporales</taxon>
        <taxon>Polyporaceae</taxon>
        <taxon>Ganoderma</taxon>
    </lineage>
</organism>
<dbReference type="OrthoDB" id="2755377at2759"/>
<evidence type="ECO:0008006" key="3">
    <source>
        <dbReference type="Google" id="ProtNLM"/>
    </source>
</evidence>
<evidence type="ECO:0000313" key="1">
    <source>
        <dbReference type="EMBL" id="PIL23024.1"/>
    </source>
</evidence>
<dbReference type="STRING" id="1077348.A0A2G8RND1"/>
<sequence length="611" mass="69882">MTPHRALTNYDILLSIFRQFALVQRPYDVNTNRPNAYWGPSHPVLNDNIFNCERSYTYPMEEERKTLLSLSLTCKAFSELALSELWSAPYGGLYALLRLFSSFTHREASYASWKFESRTYFLHEYYFSGDLSHDDWTVFRRCATRVRELEYHTYWDIRIPYRIEGSVFAELFEKSAGQPLFPNLQMLSWQQSSPDEDLNMLARIIAPPTLSVLKLHHPMWLDYKPSFVPAHFTMDGQPEDLHIFTNGCPMLEHILIDLIFPPHDLYSIANCRRLRSLSVEKVPLEVLWSLEQLPNLTHLSVELLGEESPVSPHTCPLEPTLASFYPLRSLSFTNSLPSPIISFLTRISPIALTSVNLLLVRTRSDDVPRALRALCSDRFTHTLRVIRLTFECVEAERNGESERCHFLSVARPLLSIASLEVLAFSIYTRALVLSDCDVSEMARSWPCIVSLSVTHDPKYIDPKDRPRDTRYTDLVRPSLSALISLGERCSSLESMKFDPANVSEEELKSLEAHSASTGPRPTLSQLVPVRSDALDDLAIHDVQRLASALHRIFPNLEGKGVLAKHERRPLRARLTDWDTGWKNQADELLRSLDALCAAERERERSSRCAAS</sequence>
<reference evidence="1 2" key="1">
    <citation type="journal article" date="2015" name="Sci. Rep.">
        <title>Chromosome-level genome map provides insights into diverse defense mechanisms in the medicinal fungus Ganoderma sinense.</title>
        <authorList>
            <person name="Zhu Y."/>
            <person name="Xu J."/>
            <person name="Sun C."/>
            <person name="Zhou S."/>
            <person name="Xu H."/>
            <person name="Nelson D.R."/>
            <person name="Qian J."/>
            <person name="Song J."/>
            <person name="Luo H."/>
            <person name="Xiang L."/>
            <person name="Li Y."/>
            <person name="Xu Z."/>
            <person name="Ji A."/>
            <person name="Wang L."/>
            <person name="Lu S."/>
            <person name="Hayward A."/>
            <person name="Sun W."/>
            <person name="Li X."/>
            <person name="Schwartz D.C."/>
            <person name="Wang Y."/>
            <person name="Chen S."/>
        </authorList>
    </citation>
    <scope>NUCLEOTIDE SEQUENCE [LARGE SCALE GENOMIC DNA]</scope>
    <source>
        <strain evidence="1 2">ZZ0214-1</strain>
    </source>
</reference>
<evidence type="ECO:0000313" key="2">
    <source>
        <dbReference type="Proteomes" id="UP000230002"/>
    </source>
</evidence>
<dbReference type="InterPro" id="IPR032675">
    <property type="entry name" value="LRR_dom_sf"/>
</dbReference>
<dbReference type="AlphaFoldDB" id="A0A2G8RND1"/>
<name>A0A2G8RND1_9APHY</name>
<dbReference type="Proteomes" id="UP000230002">
    <property type="component" value="Unassembled WGS sequence"/>
</dbReference>
<comment type="caution">
    <text evidence="1">The sequence shown here is derived from an EMBL/GenBank/DDBJ whole genome shotgun (WGS) entry which is preliminary data.</text>
</comment>
<dbReference type="Gene3D" id="3.80.10.10">
    <property type="entry name" value="Ribonuclease Inhibitor"/>
    <property type="match status" value="1"/>
</dbReference>
<protein>
    <recommendedName>
        <fullName evidence="3">F-box domain-containing protein</fullName>
    </recommendedName>
</protein>